<organism evidence="1 2">
    <name type="scientific">Ramalina farinacea</name>
    <dbReference type="NCBI Taxonomy" id="258253"/>
    <lineage>
        <taxon>Eukaryota</taxon>
        <taxon>Fungi</taxon>
        <taxon>Dikarya</taxon>
        <taxon>Ascomycota</taxon>
        <taxon>Pezizomycotina</taxon>
        <taxon>Lecanoromycetes</taxon>
        <taxon>OSLEUM clade</taxon>
        <taxon>Lecanoromycetidae</taxon>
        <taxon>Lecanorales</taxon>
        <taxon>Lecanorineae</taxon>
        <taxon>Ramalinaceae</taxon>
        <taxon>Ramalina</taxon>
    </lineage>
</organism>
<keyword evidence="2" id="KW-1185">Reference proteome</keyword>
<dbReference type="Proteomes" id="UP001161017">
    <property type="component" value="Unassembled WGS sequence"/>
</dbReference>
<dbReference type="AlphaFoldDB" id="A0AA43QG05"/>
<gene>
    <name evidence="1" type="ORF">OHK93_000121</name>
</gene>
<comment type="caution">
    <text evidence="1">The sequence shown here is derived from an EMBL/GenBank/DDBJ whole genome shotgun (WGS) entry which is preliminary data.</text>
</comment>
<dbReference type="EMBL" id="JAPUFD010000001">
    <property type="protein sequence ID" value="MDI1484987.1"/>
    <property type="molecule type" value="Genomic_DNA"/>
</dbReference>
<protein>
    <submittedName>
        <fullName evidence="1">Uncharacterized protein</fullName>
    </submittedName>
</protein>
<evidence type="ECO:0000313" key="2">
    <source>
        <dbReference type="Proteomes" id="UP001161017"/>
    </source>
</evidence>
<name>A0AA43QG05_9LECA</name>
<accession>A0AA43QG05</accession>
<evidence type="ECO:0000313" key="1">
    <source>
        <dbReference type="EMBL" id="MDI1484987.1"/>
    </source>
</evidence>
<proteinExistence type="predicted"/>
<sequence>MTETGPTTDEIVEFVLANRPEQPDPTRIKDRVNGTGQEHVVEALVQCSHDNEKVHEQVRGRWGCLKCYSKLREEEDVWLKKMKDEDRDAQLKDILKHNKQCWEQLGDWTPGGPERSEQYYDRWAKIRRDSGYKGDWVKYVRFDPKFKKVNIRPPSHDGVPCPQGREINGTRLCQQHWKQNRQDNGDLANERHKQRHEECKRIRDEAEALMGGFAANCNHEHPWTTFNELGVEFDHAFPPPENGFDVWEVNRGKKATPKEKASTRILKKVTNPFSSK</sequence>
<reference evidence="1" key="1">
    <citation type="journal article" date="2023" name="Genome Biol. Evol.">
        <title>First Whole Genome Sequence and Flow Cytometry Genome Size Data for the Lichen-Forming Fungus Ramalina farinacea (Ascomycota).</title>
        <authorList>
            <person name="Llewellyn T."/>
            <person name="Mian S."/>
            <person name="Hill R."/>
            <person name="Leitch I.J."/>
            <person name="Gaya E."/>
        </authorList>
    </citation>
    <scope>NUCLEOTIDE SEQUENCE</scope>
    <source>
        <strain evidence="1">LIQ254RAFAR</strain>
    </source>
</reference>